<dbReference type="SUPFAM" id="SSF51261">
    <property type="entry name" value="Duplicated hybrid motif"/>
    <property type="match status" value="1"/>
</dbReference>
<dbReference type="CDD" id="cd12797">
    <property type="entry name" value="M23_peptidase"/>
    <property type="match status" value="1"/>
</dbReference>
<organism evidence="4 5">
    <name type="scientific">Natrialba asiatica (strain ATCC 700177 / DSM 12278 / JCM 9576 / FERM P-10747 / NBRC 102637 / 172P1)</name>
    <dbReference type="NCBI Taxonomy" id="29540"/>
    <lineage>
        <taxon>Archaea</taxon>
        <taxon>Methanobacteriati</taxon>
        <taxon>Methanobacteriota</taxon>
        <taxon>Stenosarchaea group</taxon>
        <taxon>Halobacteria</taxon>
        <taxon>Halobacteriales</taxon>
        <taxon>Natrialbaceae</taxon>
        <taxon>Natrialba</taxon>
    </lineage>
</organism>
<dbReference type="OrthoDB" id="7494at2157"/>
<dbReference type="InterPro" id="IPR016047">
    <property type="entry name" value="M23ase_b-sheet_dom"/>
</dbReference>
<evidence type="ECO:0000313" key="5">
    <source>
        <dbReference type="Proteomes" id="UP000011554"/>
    </source>
</evidence>
<feature type="transmembrane region" description="Helical" evidence="2">
    <location>
        <begin position="50"/>
        <end position="72"/>
    </location>
</feature>
<dbReference type="AlphaFoldDB" id="M0AM24"/>
<dbReference type="eggNOG" id="arCOG11616">
    <property type="taxonomic scope" value="Archaea"/>
</dbReference>
<dbReference type="Pfam" id="PF01551">
    <property type="entry name" value="Peptidase_M23"/>
    <property type="match status" value="1"/>
</dbReference>
<keyword evidence="2" id="KW-1133">Transmembrane helix</keyword>
<dbReference type="InterPro" id="IPR011055">
    <property type="entry name" value="Dup_hybrid_motif"/>
</dbReference>
<keyword evidence="5" id="KW-1185">Reference proteome</keyword>
<proteinExistence type="predicted"/>
<evidence type="ECO:0000259" key="3">
    <source>
        <dbReference type="Pfam" id="PF01551"/>
    </source>
</evidence>
<sequence length="350" mass="38626">MAIRHPVDSDAGADPGRLRAIARRLPDPITVSLLGFLSIPGYLFDSLEGLKLFALFFLAAFWPILQLIPGLLSGAGSDGDRTDPAPRDWLETDDRGTSLRMVVSMLLIQFQPVLLVTGIGQMAGQLPVLARYRGSLPSPADHESEVDYRLPFEGTWTVINGSPDREYSHSWGLYAQRYAYDFVITDEDGRTTDGDRGPPDEYYCFGEPILAPADGTVVSVRNDHRDYHRTDGWLDPLQRSILGNNVIIEHDGEYSVLAHLQRGSVAVEPGDCVARGQRIARCGHSGNSTEPHLHFHVQDHPNFFLGAGLPVQFANVRTAHPDAESRSHERGYVHAGQRVTPIGDETEPTE</sequence>
<dbReference type="InterPro" id="IPR050570">
    <property type="entry name" value="Cell_wall_metabolism_enzyme"/>
</dbReference>
<comment type="caution">
    <text evidence="4">The sequence shown here is derived from an EMBL/GenBank/DDBJ whole genome shotgun (WGS) entry which is preliminary data.</text>
</comment>
<dbReference type="RefSeq" id="WP_006110591.1">
    <property type="nucleotide sequence ID" value="NZ_AOIO01000039.1"/>
</dbReference>
<evidence type="ECO:0000313" key="4">
    <source>
        <dbReference type="EMBL" id="ELY98433.1"/>
    </source>
</evidence>
<keyword evidence="2" id="KW-0472">Membrane</keyword>
<dbReference type="PATRIC" id="fig|29540.5.peg.3550"/>
<dbReference type="GO" id="GO:0004222">
    <property type="term" value="F:metalloendopeptidase activity"/>
    <property type="evidence" value="ECO:0007669"/>
    <property type="project" value="TreeGrafter"/>
</dbReference>
<evidence type="ECO:0000256" key="1">
    <source>
        <dbReference type="SAM" id="MobiDB-lite"/>
    </source>
</evidence>
<evidence type="ECO:0000256" key="2">
    <source>
        <dbReference type="SAM" id="Phobius"/>
    </source>
</evidence>
<dbReference type="STRING" id="29540.C481_17427"/>
<keyword evidence="2" id="KW-0812">Transmembrane</keyword>
<protein>
    <submittedName>
        <fullName evidence="4">Peptidase M23</fullName>
    </submittedName>
</protein>
<reference evidence="4 5" key="1">
    <citation type="journal article" date="2014" name="PLoS Genet.">
        <title>Phylogenetically driven sequencing of extremely halophilic archaea reveals strategies for static and dynamic osmo-response.</title>
        <authorList>
            <person name="Becker E.A."/>
            <person name="Seitzer P.M."/>
            <person name="Tritt A."/>
            <person name="Larsen D."/>
            <person name="Krusor M."/>
            <person name="Yao A.I."/>
            <person name="Wu D."/>
            <person name="Madern D."/>
            <person name="Eisen J.A."/>
            <person name="Darling A.E."/>
            <person name="Facciotti M.T."/>
        </authorList>
    </citation>
    <scope>NUCLEOTIDE SEQUENCE [LARGE SCALE GENOMIC DNA]</scope>
    <source>
        <strain evidence="4 5">DSM 12278</strain>
    </source>
</reference>
<feature type="compositionally biased region" description="Basic and acidic residues" evidence="1">
    <location>
        <begin position="322"/>
        <end position="332"/>
    </location>
</feature>
<feature type="region of interest" description="Disordered" evidence="1">
    <location>
        <begin position="322"/>
        <end position="350"/>
    </location>
</feature>
<feature type="domain" description="M23ase beta-sheet core" evidence="3">
    <location>
        <begin position="206"/>
        <end position="299"/>
    </location>
</feature>
<gene>
    <name evidence="4" type="ORF">C481_17427</name>
</gene>
<accession>M0AM24</accession>
<dbReference type="PANTHER" id="PTHR21666">
    <property type="entry name" value="PEPTIDASE-RELATED"/>
    <property type="match status" value="1"/>
</dbReference>
<dbReference type="PANTHER" id="PTHR21666:SF270">
    <property type="entry name" value="MUREIN HYDROLASE ACTIVATOR ENVC"/>
    <property type="match status" value="1"/>
</dbReference>
<dbReference type="EMBL" id="AOIO01000039">
    <property type="protein sequence ID" value="ELY98433.1"/>
    <property type="molecule type" value="Genomic_DNA"/>
</dbReference>
<dbReference type="Proteomes" id="UP000011554">
    <property type="component" value="Unassembled WGS sequence"/>
</dbReference>
<dbReference type="Gene3D" id="2.70.70.10">
    <property type="entry name" value="Glucose Permease (Domain IIA)"/>
    <property type="match status" value="1"/>
</dbReference>
<name>M0AM24_NATA1</name>
<feature type="transmembrane region" description="Helical" evidence="2">
    <location>
        <begin position="25"/>
        <end position="44"/>
    </location>
</feature>